<feature type="domain" description="OTU" evidence="7">
    <location>
        <begin position="193"/>
        <end position="317"/>
    </location>
</feature>
<evidence type="ECO:0000256" key="2">
    <source>
        <dbReference type="ARBA" id="ARBA00010407"/>
    </source>
</evidence>
<keyword evidence="5" id="KW-0378">Hydrolase</keyword>
<dbReference type="Pfam" id="PF02338">
    <property type="entry name" value="OTU"/>
    <property type="match status" value="1"/>
</dbReference>
<reference evidence="8 9" key="1">
    <citation type="journal article" date="2018" name="Mol. Plant">
        <title>The genome of Artemisia annua provides insight into the evolution of Asteraceae family and artemisinin biosynthesis.</title>
        <authorList>
            <person name="Shen Q."/>
            <person name="Zhang L."/>
            <person name="Liao Z."/>
            <person name="Wang S."/>
            <person name="Yan T."/>
            <person name="Shi P."/>
            <person name="Liu M."/>
            <person name="Fu X."/>
            <person name="Pan Q."/>
            <person name="Wang Y."/>
            <person name="Lv Z."/>
            <person name="Lu X."/>
            <person name="Zhang F."/>
            <person name="Jiang W."/>
            <person name="Ma Y."/>
            <person name="Chen M."/>
            <person name="Hao X."/>
            <person name="Li L."/>
            <person name="Tang Y."/>
            <person name="Lv G."/>
            <person name="Zhou Y."/>
            <person name="Sun X."/>
            <person name="Brodelius P.E."/>
            <person name="Rose J.K.C."/>
            <person name="Tang K."/>
        </authorList>
    </citation>
    <scope>NUCLEOTIDE SEQUENCE [LARGE SCALE GENOMIC DNA]</scope>
    <source>
        <strain evidence="9">cv. Huhao1</strain>
        <tissue evidence="8">Leaf</tissue>
    </source>
</reference>
<dbReference type="FunFam" id="3.90.70.80:FF:000001">
    <property type="entry name" value="OTU domain-containing protein"/>
    <property type="match status" value="1"/>
</dbReference>
<feature type="compositionally biased region" description="Polar residues" evidence="6">
    <location>
        <begin position="116"/>
        <end position="128"/>
    </location>
</feature>
<keyword evidence="4" id="KW-0833">Ubl conjugation pathway</keyword>
<evidence type="ECO:0000313" key="8">
    <source>
        <dbReference type="EMBL" id="PWA63356.1"/>
    </source>
</evidence>
<dbReference type="InterPro" id="IPR050704">
    <property type="entry name" value="Peptidase_C85-like"/>
</dbReference>
<dbReference type="EMBL" id="PKPP01004654">
    <property type="protein sequence ID" value="PWA63356.1"/>
    <property type="molecule type" value="Genomic_DNA"/>
</dbReference>
<dbReference type="InterPro" id="IPR003323">
    <property type="entry name" value="OTU_dom"/>
</dbReference>
<comment type="catalytic activity">
    <reaction evidence="1">
        <text>Thiol-dependent hydrolysis of ester, thioester, amide, peptide and isopeptide bonds formed by the C-terminal Gly of ubiquitin (a 76-residue protein attached to proteins as an intracellular targeting signal).</text>
        <dbReference type="EC" id="3.4.19.12"/>
    </reaction>
</comment>
<accession>A0A2U1MQ63</accession>
<dbReference type="PANTHER" id="PTHR12419">
    <property type="entry name" value="OTU DOMAIN CONTAINING PROTEIN"/>
    <property type="match status" value="1"/>
</dbReference>
<dbReference type="GO" id="GO:0016579">
    <property type="term" value="P:protein deubiquitination"/>
    <property type="evidence" value="ECO:0007669"/>
    <property type="project" value="TreeGrafter"/>
</dbReference>
<comment type="caution">
    <text evidence="8">The sequence shown here is derived from an EMBL/GenBank/DDBJ whole genome shotgun (WGS) entry which is preliminary data.</text>
</comment>
<evidence type="ECO:0000256" key="3">
    <source>
        <dbReference type="ARBA" id="ARBA00012759"/>
    </source>
</evidence>
<evidence type="ECO:0000256" key="6">
    <source>
        <dbReference type="SAM" id="MobiDB-lite"/>
    </source>
</evidence>
<dbReference type="InterPro" id="IPR038765">
    <property type="entry name" value="Papain-like_cys_pep_sf"/>
</dbReference>
<dbReference type="AlphaFoldDB" id="A0A2U1MQ63"/>
<evidence type="ECO:0000256" key="4">
    <source>
        <dbReference type="ARBA" id="ARBA00022786"/>
    </source>
</evidence>
<evidence type="ECO:0000259" key="7">
    <source>
        <dbReference type="PROSITE" id="PS50802"/>
    </source>
</evidence>
<dbReference type="CDD" id="cd22751">
    <property type="entry name" value="OTU_plant_OTU9-like"/>
    <property type="match status" value="1"/>
</dbReference>
<evidence type="ECO:0000313" key="9">
    <source>
        <dbReference type="Proteomes" id="UP000245207"/>
    </source>
</evidence>
<keyword evidence="9" id="KW-1185">Reference proteome</keyword>
<dbReference type="OrthoDB" id="415023at2759"/>
<sequence>MYSYGQDPDVVRWGLQLFDGGTYADNSYSGYGPQNYADCYHDQYSREASYDTQCISTDDDKHSIVSLPQEASPYSVLDASANSCESVDHSQASYYLQNSLHQSMANCSLGDDENTNDMPPSSSCDSPTRQLNYDEEWSYSLSDEYALDDEVGKRLNQMAAIPHVPRVNGEIPSLDEATLDHQRLLDRLQLYQLVESKVLGDGNCQFRALSDQVYRTTEHHQFVREQIVDQLKSHSEIYEGYVPMVYSDYLKNMSKVGEWGDHVTLQAAADLYGIKIFVITSFKDTCYIEIVPSVQRSNKVIFLSFWAEVHYNSIHPVEDVPNIQS</sequence>
<comment type="similarity">
    <text evidence="2">Belongs to the peptidase C85 family.</text>
</comment>
<evidence type="ECO:0000256" key="5">
    <source>
        <dbReference type="ARBA" id="ARBA00022801"/>
    </source>
</evidence>
<dbReference type="Gene3D" id="3.90.70.80">
    <property type="match status" value="1"/>
</dbReference>
<organism evidence="8 9">
    <name type="scientific">Artemisia annua</name>
    <name type="common">Sweet wormwood</name>
    <dbReference type="NCBI Taxonomy" id="35608"/>
    <lineage>
        <taxon>Eukaryota</taxon>
        <taxon>Viridiplantae</taxon>
        <taxon>Streptophyta</taxon>
        <taxon>Embryophyta</taxon>
        <taxon>Tracheophyta</taxon>
        <taxon>Spermatophyta</taxon>
        <taxon>Magnoliopsida</taxon>
        <taxon>eudicotyledons</taxon>
        <taxon>Gunneridae</taxon>
        <taxon>Pentapetalae</taxon>
        <taxon>asterids</taxon>
        <taxon>campanulids</taxon>
        <taxon>Asterales</taxon>
        <taxon>Asteraceae</taxon>
        <taxon>Asteroideae</taxon>
        <taxon>Anthemideae</taxon>
        <taxon>Artemisiinae</taxon>
        <taxon>Artemisia</taxon>
    </lineage>
</organism>
<dbReference type="PANTHER" id="PTHR12419:SF113">
    <property type="entry name" value="OTU DOMAIN-CONTAINING PROTEIN-RELATED"/>
    <property type="match status" value="1"/>
</dbReference>
<feature type="region of interest" description="Disordered" evidence="6">
    <location>
        <begin position="107"/>
        <end position="128"/>
    </location>
</feature>
<protein>
    <recommendedName>
        <fullName evidence="3">ubiquitinyl hydrolase 1</fullName>
        <ecNumber evidence="3">3.4.19.12</ecNumber>
    </recommendedName>
</protein>
<dbReference type="PROSITE" id="PS50802">
    <property type="entry name" value="OTU"/>
    <property type="match status" value="1"/>
</dbReference>
<name>A0A2U1MQ63_ARTAN</name>
<evidence type="ECO:0000256" key="1">
    <source>
        <dbReference type="ARBA" id="ARBA00000707"/>
    </source>
</evidence>
<dbReference type="Proteomes" id="UP000245207">
    <property type="component" value="Unassembled WGS sequence"/>
</dbReference>
<dbReference type="EC" id="3.4.19.12" evidence="3"/>
<proteinExistence type="inferred from homology"/>
<dbReference type="STRING" id="35608.A0A2U1MQ63"/>
<dbReference type="SUPFAM" id="SSF54001">
    <property type="entry name" value="Cysteine proteinases"/>
    <property type="match status" value="1"/>
</dbReference>
<gene>
    <name evidence="8" type="ORF">CTI12_AA353260</name>
</gene>
<dbReference type="GO" id="GO:0004843">
    <property type="term" value="F:cysteine-type deubiquitinase activity"/>
    <property type="evidence" value="ECO:0007669"/>
    <property type="project" value="UniProtKB-EC"/>
</dbReference>